<dbReference type="Proteomes" id="UP001266305">
    <property type="component" value="Unassembled WGS sequence"/>
</dbReference>
<dbReference type="EMBL" id="JASSZA010000019">
    <property type="protein sequence ID" value="KAK2087767.1"/>
    <property type="molecule type" value="Genomic_DNA"/>
</dbReference>
<proteinExistence type="predicted"/>
<feature type="region of interest" description="Disordered" evidence="1">
    <location>
        <begin position="1"/>
        <end position="88"/>
    </location>
</feature>
<gene>
    <name evidence="2" type="ORF">P7K49_033674</name>
</gene>
<evidence type="ECO:0000256" key="1">
    <source>
        <dbReference type="SAM" id="MobiDB-lite"/>
    </source>
</evidence>
<sequence length="88" mass="8565">MPGTCRSAVPTAPPQPGDGHAPSLANGRASPPASPPPVVHLPQSPIARLRAGPSTHPPARGRAGMGGHEPPAPTDPPCIGSLAPSPGA</sequence>
<evidence type="ECO:0000313" key="2">
    <source>
        <dbReference type="EMBL" id="KAK2087767.1"/>
    </source>
</evidence>
<evidence type="ECO:0000313" key="3">
    <source>
        <dbReference type="Proteomes" id="UP001266305"/>
    </source>
</evidence>
<organism evidence="2 3">
    <name type="scientific">Saguinus oedipus</name>
    <name type="common">Cotton-top tamarin</name>
    <name type="synonym">Oedipomidas oedipus</name>
    <dbReference type="NCBI Taxonomy" id="9490"/>
    <lineage>
        <taxon>Eukaryota</taxon>
        <taxon>Metazoa</taxon>
        <taxon>Chordata</taxon>
        <taxon>Craniata</taxon>
        <taxon>Vertebrata</taxon>
        <taxon>Euteleostomi</taxon>
        <taxon>Mammalia</taxon>
        <taxon>Eutheria</taxon>
        <taxon>Euarchontoglires</taxon>
        <taxon>Primates</taxon>
        <taxon>Haplorrhini</taxon>
        <taxon>Platyrrhini</taxon>
        <taxon>Cebidae</taxon>
        <taxon>Callitrichinae</taxon>
        <taxon>Saguinus</taxon>
    </lineage>
</organism>
<accession>A0ABQ9TSL5</accession>
<comment type="caution">
    <text evidence="2">The sequence shown here is derived from an EMBL/GenBank/DDBJ whole genome shotgun (WGS) entry which is preliminary data.</text>
</comment>
<protein>
    <submittedName>
        <fullName evidence="2">Uncharacterized protein</fullName>
    </submittedName>
</protein>
<reference evidence="2 3" key="1">
    <citation type="submission" date="2023-05" db="EMBL/GenBank/DDBJ databases">
        <title>B98-5 Cell Line De Novo Hybrid Assembly: An Optical Mapping Approach.</title>
        <authorList>
            <person name="Kananen K."/>
            <person name="Auerbach J.A."/>
            <person name="Kautto E."/>
            <person name="Blachly J.S."/>
        </authorList>
    </citation>
    <scope>NUCLEOTIDE SEQUENCE [LARGE SCALE GENOMIC DNA]</scope>
    <source>
        <strain evidence="2">B95-8</strain>
        <tissue evidence="2">Cell line</tissue>
    </source>
</reference>
<keyword evidence="3" id="KW-1185">Reference proteome</keyword>
<name>A0ABQ9TSL5_SAGOE</name>